<dbReference type="Proteomes" id="UP000186455">
    <property type="component" value="Unassembled WGS sequence"/>
</dbReference>
<dbReference type="RefSeq" id="WP_073784134.1">
    <property type="nucleotide sequence ID" value="NZ_LFBV01000001.1"/>
</dbReference>
<dbReference type="InterPro" id="IPR036388">
    <property type="entry name" value="WH-like_DNA-bd_sf"/>
</dbReference>
<evidence type="ECO:0000313" key="3">
    <source>
        <dbReference type="Proteomes" id="UP000186455"/>
    </source>
</evidence>
<dbReference type="InterPro" id="IPR000792">
    <property type="entry name" value="Tscrpt_reg_LuxR_C"/>
</dbReference>
<protein>
    <recommendedName>
        <fullName evidence="1">HTH luxR-type domain-containing protein</fullName>
    </recommendedName>
</protein>
<dbReference type="GO" id="GO:0003677">
    <property type="term" value="F:DNA binding"/>
    <property type="evidence" value="ECO:0007669"/>
    <property type="project" value="InterPro"/>
</dbReference>
<dbReference type="STRING" id="1048205.AB852_05495"/>
<evidence type="ECO:0000313" key="2">
    <source>
        <dbReference type="EMBL" id="OKH96109.1"/>
    </source>
</evidence>
<accession>A0A1Q4VE82</accession>
<proteinExistence type="predicted"/>
<dbReference type="PANTHER" id="PTHR34293:SF1">
    <property type="entry name" value="HTH-TYPE TRANSCRIPTIONAL REGULATOR TRMBL2"/>
    <property type="match status" value="1"/>
</dbReference>
<feature type="domain" description="HTH luxR-type" evidence="1">
    <location>
        <begin position="268"/>
        <end position="334"/>
    </location>
</feature>
<dbReference type="Gene3D" id="1.10.10.10">
    <property type="entry name" value="Winged helix-like DNA-binding domain superfamily/Winged helix DNA-binding domain"/>
    <property type="match status" value="1"/>
</dbReference>
<dbReference type="PROSITE" id="PS50043">
    <property type="entry name" value="HTH_LUXR_2"/>
    <property type="match status" value="1"/>
</dbReference>
<organism evidence="2 3">
    <name type="scientific">Streptomyces uncialis</name>
    <dbReference type="NCBI Taxonomy" id="1048205"/>
    <lineage>
        <taxon>Bacteria</taxon>
        <taxon>Bacillati</taxon>
        <taxon>Actinomycetota</taxon>
        <taxon>Actinomycetes</taxon>
        <taxon>Kitasatosporales</taxon>
        <taxon>Streptomycetaceae</taxon>
        <taxon>Streptomyces</taxon>
    </lineage>
</organism>
<dbReference type="InterPro" id="IPR016032">
    <property type="entry name" value="Sig_transdc_resp-reg_C-effctor"/>
</dbReference>
<dbReference type="PANTHER" id="PTHR34293">
    <property type="entry name" value="HTH-TYPE TRANSCRIPTIONAL REGULATOR TRMBL2"/>
    <property type="match status" value="1"/>
</dbReference>
<name>A0A1Q4VE82_9ACTN</name>
<dbReference type="Pfam" id="PF00196">
    <property type="entry name" value="GerE"/>
    <property type="match status" value="1"/>
</dbReference>
<comment type="caution">
    <text evidence="2">The sequence shown here is derived from an EMBL/GenBank/DDBJ whole genome shotgun (WGS) entry which is preliminary data.</text>
</comment>
<gene>
    <name evidence="2" type="ORF">AB852_05495</name>
</gene>
<dbReference type="EMBL" id="LFBV01000001">
    <property type="protein sequence ID" value="OKH96109.1"/>
    <property type="molecule type" value="Genomic_DNA"/>
</dbReference>
<keyword evidence="3" id="KW-1185">Reference proteome</keyword>
<reference evidence="2 3" key="1">
    <citation type="submission" date="2015-06" db="EMBL/GenBank/DDBJ databases">
        <title>Cloning and characterization of the uncialamcin biosynthetic gene cluster.</title>
        <authorList>
            <person name="Yan X."/>
            <person name="Huang T."/>
            <person name="Ge H."/>
            <person name="Shen B."/>
        </authorList>
    </citation>
    <scope>NUCLEOTIDE SEQUENCE [LARGE SCALE GENOMIC DNA]</scope>
    <source>
        <strain evidence="2 3">DCA2648</strain>
    </source>
</reference>
<sequence length="345" mass="38722">MGNSDIRDLPEVPQAGTLANRVYELALHSDFVDAEVCVRELGITREEAERTVRDLVDLRLLLSAHGCRATYVAVNPLSASLQLLAPYDEQLRSRQNELEQIRQQMHSLLPLYRANLPEEQSGPEIQRIDDLDTVRGVLGQLAEQCRTEVITSQPGGARDVGVLREAARRDREVLDRGARMRTLYQHTARFDQPTREYVERISEGGAEVRTTTGGFQRAIVYDRSAAVIPLADNSRGALLVRDPDLVHFVAEAFEGSWDTADPFRPTYDRDEIRLVSDTLNRSLLRMLANGHDDKAIARRLGISPRTCQRRISELMHELGARTRLHAGVLIHQRGLLDEPVPVTAG</sequence>
<dbReference type="SUPFAM" id="SSF46894">
    <property type="entry name" value="C-terminal effector domain of the bipartite response regulators"/>
    <property type="match status" value="1"/>
</dbReference>
<evidence type="ECO:0000259" key="1">
    <source>
        <dbReference type="PROSITE" id="PS50043"/>
    </source>
</evidence>
<dbReference type="InterPro" id="IPR051797">
    <property type="entry name" value="TrmB-like"/>
</dbReference>
<dbReference type="GO" id="GO:0006355">
    <property type="term" value="P:regulation of DNA-templated transcription"/>
    <property type="evidence" value="ECO:0007669"/>
    <property type="project" value="InterPro"/>
</dbReference>
<dbReference type="AlphaFoldDB" id="A0A1Q4VE82"/>
<dbReference type="CDD" id="cd06170">
    <property type="entry name" value="LuxR_C_like"/>
    <property type="match status" value="1"/>
</dbReference>
<dbReference type="SMART" id="SM00421">
    <property type="entry name" value="HTH_LUXR"/>
    <property type="match status" value="1"/>
</dbReference>